<organism evidence="1 2">
    <name type="scientific">Thioalkalicoccus limnaeus</name>
    <dbReference type="NCBI Taxonomy" id="120681"/>
    <lineage>
        <taxon>Bacteria</taxon>
        <taxon>Pseudomonadati</taxon>
        <taxon>Pseudomonadota</taxon>
        <taxon>Gammaproteobacteria</taxon>
        <taxon>Chromatiales</taxon>
        <taxon>Chromatiaceae</taxon>
        <taxon>Thioalkalicoccus</taxon>
    </lineage>
</organism>
<reference evidence="1 2" key="1">
    <citation type="submission" date="2024-05" db="EMBL/GenBank/DDBJ databases">
        <title>Genome Sequence and Characterization of the New Strain Purple Sulfur Bacterium of Genus Thioalkalicoccus.</title>
        <authorList>
            <person name="Bryantseva I.A."/>
            <person name="Kyndt J.A."/>
            <person name="Imhoff J.F."/>
        </authorList>
    </citation>
    <scope>NUCLEOTIDE SEQUENCE [LARGE SCALE GENOMIC DNA]</scope>
    <source>
        <strain evidence="1 2">Um2</strain>
    </source>
</reference>
<accession>A0ABV4BER3</accession>
<evidence type="ECO:0000313" key="2">
    <source>
        <dbReference type="Proteomes" id="UP001564408"/>
    </source>
</evidence>
<dbReference type="RefSeq" id="WP_369667045.1">
    <property type="nucleotide sequence ID" value="NZ_JBDKXB010000010.1"/>
</dbReference>
<name>A0ABV4BER3_9GAMM</name>
<keyword evidence="2" id="KW-1185">Reference proteome</keyword>
<dbReference type="Pfam" id="PF07103">
    <property type="entry name" value="DUF1365"/>
    <property type="match status" value="1"/>
</dbReference>
<proteinExistence type="predicted"/>
<dbReference type="Proteomes" id="UP001564408">
    <property type="component" value="Unassembled WGS sequence"/>
</dbReference>
<dbReference type="PANTHER" id="PTHR33973:SF4">
    <property type="entry name" value="OS07G0153300 PROTEIN"/>
    <property type="match status" value="1"/>
</dbReference>
<dbReference type="InterPro" id="IPR010775">
    <property type="entry name" value="DUF1365"/>
</dbReference>
<evidence type="ECO:0000313" key="1">
    <source>
        <dbReference type="EMBL" id="MEY6432660.1"/>
    </source>
</evidence>
<sequence>MTSPHRLYLTQVMHRRLFPVRYRFVYRVFSLLLDLDALDRTGSRLLSIGRFNLLSFYPQDHGPMDGSPLRPWFDRLLAEQGIDLEGGTVKLLCFPRVLGLGFNPLTLWYGFHQSGRLRVILAEVHNTFGEHHFYLLGRHGVPEDRPLVDTADKCFHVSPLIGMQARYHFRLAEPDERLSVLIREFQDERLMLVASQTGRGEPVSDRALLRAMLRTPLLTAKVLAGIHWQALKIWLRGAPFHPKPAPPSHEVS</sequence>
<dbReference type="EMBL" id="JBDKXB010000010">
    <property type="protein sequence ID" value="MEY6432660.1"/>
    <property type="molecule type" value="Genomic_DNA"/>
</dbReference>
<comment type="caution">
    <text evidence="1">The sequence shown here is derived from an EMBL/GenBank/DDBJ whole genome shotgun (WGS) entry which is preliminary data.</text>
</comment>
<dbReference type="PANTHER" id="PTHR33973">
    <property type="entry name" value="OS07G0153300 PROTEIN"/>
    <property type="match status" value="1"/>
</dbReference>
<gene>
    <name evidence="1" type="ORF">ABC977_09605</name>
</gene>
<protein>
    <submittedName>
        <fullName evidence="1">DUF1365 domain-containing protein</fullName>
    </submittedName>
</protein>